<protein>
    <submittedName>
        <fullName evidence="1">Uncharacterized protein</fullName>
    </submittedName>
</protein>
<sequence>MRVGTSRVLADDVLELAPAASGATNANLICKPVGKLKESGAADRSLPPRVDGDRVLVDFGTLTPGTWALRWAEPGGMERPILTTDPCYDTALAEEYASRARTHAFGVVRTATGRLRVRVRAVRPHAEVRTVRTTDEQVAVGGFLAYTAEPAAGADVELVVRSRHREGDEEQRYPARLTGRTFTAEIPLRPLAEAHDLGRDHNEWDLWLRIPGLDTELRLGSHVDDIVGKKGRLSFLRTAIGTGAGAIGMSPYYTVKDGLSILGVAVTDTSDDRADEAADDTGDALGEAA</sequence>
<gene>
    <name evidence="1" type="ORF">HNR23_000164</name>
</gene>
<proteinExistence type="predicted"/>
<accession>A0A7X0D4I4</accession>
<dbReference type="EMBL" id="JACHDS010000001">
    <property type="protein sequence ID" value="MBB6170104.1"/>
    <property type="molecule type" value="Genomic_DNA"/>
</dbReference>
<dbReference type="Proteomes" id="UP000546642">
    <property type="component" value="Unassembled WGS sequence"/>
</dbReference>
<dbReference type="AlphaFoldDB" id="A0A7X0D4I4"/>
<name>A0A7X0D4I4_9ACTN</name>
<evidence type="ECO:0000313" key="1">
    <source>
        <dbReference type="EMBL" id="MBB6170104.1"/>
    </source>
</evidence>
<keyword evidence="2" id="KW-1185">Reference proteome</keyword>
<reference evidence="1 2" key="1">
    <citation type="submission" date="2020-08" db="EMBL/GenBank/DDBJ databases">
        <title>Sequencing the genomes of 1000 actinobacteria strains.</title>
        <authorList>
            <person name="Klenk H.-P."/>
        </authorList>
    </citation>
    <scope>NUCLEOTIDE SEQUENCE [LARGE SCALE GENOMIC DNA]</scope>
    <source>
        <strain evidence="1 2">DSM 46659</strain>
    </source>
</reference>
<dbReference type="RefSeq" id="WP_184072514.1">
    <property type="nucleotide sequence ID" value="NZ_JACHDS010000001.1"/>
</dbReference>
<evidence type="ECO:0000313" key="2">
    <source>
        <dbReference type="Proteomes" id="UP000546642"/>
    </source>
</evidence>
<comment type="caution">
    <text evidence="1">The sequence shown here is derived from an EMBL/GenBank/DDBJ whole genome shotgun (WGS) entry which is preliminary data.</text>
</comment>
<organism evidence="1 2">
    <name type="scientific">Nocardiopsis mwathae</name>
    <dbReference type="NCBI Taxonomy" id="1472723"/>
    <lineage>
        <taxon>Bacteria</taxon>
        <taxon>Bacillati</taxon>
        <taxon>Actinomycetota</taxon>
        <taxon>Actinomycetes</taxon>
        <taxon>Streptosporangiales</taxon>
        <taxon>Nocardiopsidaceae</taxon>
        <taxon>Nocardiopsis</taxon>
    </lineage>
</organism>